<comment type="caution">
    <text evidence="1">The sequence shown here is derived from an EMBL/GenBank/DDBJ whole genome shotgun (WGS) entry which is preliminary data.</text>
</comment>
<dbReference type="Proteomes" id="UP000186817">
    <property type="component" value="Unassembled WGS sequence"/>
</dbReference>
<sequence length="138" mass="15133">MPNDLPGKCGNSPLRPKNSGLVSASLASPAGPLVGEPSVVPQYLSLARLMRDEGGRALQEASAKARRQAVAILRFWKLQVEIARRRAAQAAECRATILSCRGRMLAQLCIMAWRLFHHALQMCREAEALRQWGRSEAG</sequence>
<organism evidence="1 2">
    <name type="scientific">Symbiodinium microadriaticum</name>
    <name type="common">Dinoflagellate</name>
    <name type="synonym">Zooxanthella microadriatica</name>
    <dbReference type="NCBI Taxonomy" id="2951"/>
    <lineage>
        <taxon>Eukaryota</taxon>
        <taxon>Sar</taxon>
        <taxon>Alveolata</taxon>
        <taxon>Dinophyceae</taxon>
        <taxon>Suessiales</taxon>
        <taxon>Symbiodiniaceae</taxon>
        <taxon>Symbiodinium</taxon>
    </lineage>
</organism>
<keyword evidence="2" id="KW-1185">Reference proteome</keyword>
<evidence type="ECO:0000313" key="1">
    <source>
        <dbReference type="EMBL" id="OLP89750.1"/>
    </source>
</evidence>
<accession>A0A1Q9D3J2</accession>
<evidence type="ECO:0000313" key="2">
    <source>
        <dbReference type="Proteomes" id="UP000186817"/>
    </source>
</evidence>
<dbReference type="AlphaFoldDB" id="A0A1Q9D3J2"/>
<dbReference type="EMBL" id="LSRX01000746">
    <property type="protein sequence ID" value="OLP89750.1"/>
    <property type="molecule type" value="Genomic_DNA"/>
</dbReference>
<protein>
    <submittedName>
        <fullName evidence="1">Uncharacterized protein</fullName>
    </submittedName>
</protein>
<gene>
    <name evidence="1" type="ORF">AK812_SmicGene28752</name>
</gene>
<dbReference type="OrthoDB" id="444092at2759"/>
<reference evidence="1 2" key="1">
    <citation type="submission" date="2016-02" db="EMBL/GenBank/DDBJ databases">
        <title>Genome analysis of coral dinoflagellate symbionts highlights evolutionary adaptations to a symbiotic lifestyle.</title>
        <authorList>
            <person name="Aranda M."/>
            <person name="Li Y."/>
            <person name="Liew Y.J."/>
            <person name="Baumgarten S."/>
            <person name="Simakov O."/>
            <person name="Wilson M."/>
            <person name="Piel J."/>
            <person name="Ashoor H."/>
            <person name="Bougouffa S."/>
            <person name="Bajic V.B."/>
            <person name="Ryu T."/>
            <person name="Ravasi T."/>
            <person name="Bayer T."/>
            <person name="Micklem G."/>
            <person name="Kim H."/>
            <person name="Bhak J."/>
            <person name="Lajeunesse T.C."/>
            <person name="Voolstra C.R."/>
        </authorList>
    </citation>
    <scope>NUCLEOTIDE SEQUENCE [LARGE SCALE GENOMIC DNA]</scope>
    <source>
        <strain evidence="1 2">CCMP2467</strain>
    </source>
</reference>
<name>A0A1Q9D3J2_SYMMI</name>
<proteinExistence type="predicted"/>